<proteinExistence type="predicted"/>
<evidence type="ECO:0000256" key="2">
    <source>
        <dbReference type="ARBA" id="ARBA00022989"/>
    </source>
</evidence>
<dbReference type="GO" id="GO:0022857">
    <property type="term" value="F:transmembrane transporter activity"/>
    <property type="evidence" value="ECO:0007669"/>
    <property type="project" value="InterPro"/>
</dbReference>
<evidence type="ECO:0000313" key="7">
    <source>
        <dbReference type="Proteomes" id="UP000035762"/>
    </source>
</evidence>
<keyword evidence="2 4" id="KW-1133">Transmembrane helix</keyword>
<feature type="transmembrane region" description="Helical" evidence="4">
    <location>
        <begin position="299"/>
        <end position="319"/>
    </location>
</feature>
<dbReference type="InterPro" id="IPR036259">
    <property type="entry name" value="MFS_trans_sf"/>
</dbReference>
<dbReference type="Proteomes" id="UP000035762">
    <property type="component" value="Unassembled WGS sequence"/>
</dbReference>
<dbReference type="Pfam" id="PF07690">
    <property type="entry name" value="MFS_1"/>
    <property type="match status" value="1"/>
</dbReference>
<name>A0A090MPY9_AFIFE</name>
<dbReference type="STRING" id="1035.BN961_01731"/>
<dbReference type="SUPFAM" id="SSF103473">
    <property type="entry name" value="MFS general substrate transporter"/>
    <property type="match status" value="1"/>
</dbReference>
<feature type="domain" description="Major facilitator superfamily (MFS) profile" evidence="5">
    <location>
        <begin position="1"/>
        <end position="325"/>
    </location>
</feature>
<keyword evidence="3 4" id="KW-0472">Membrane</keyword>
<feature type="transmembrane region" description="Helical" evidence="4">
    <location>
        <begin position="208"/>
        <end position="227"/>
    </location>
</feature>
<dbReference type="AlphaFoldDB" id="A0A090MPY9"/>
<dbReference type="PANTHER" id="PTHR42910">
    <property type="entry name" value="TRANSPORTER SCO4007-RELATED"/>
    <property type="match status" value="1"/>
</dbReference>
<dbReference type="EMBL" id="CCAZ020000001">
    <property type="protein sequence ID" value="CEG08317.1"/>
    <property type="molecule type" value="Genomic_DNA"/>
</dbReference>
<organism evidence="6 7">
    <name type="scientific">Afipia felis</name>
    <name type="common">Cat scratch disease bacillus</name>
    <dbReference type="NCBI Taxonomy" id="1035"/>
    <lineage>
        <taxon>Bacteria</taxon>
        <taxon>Pseudomonadati</taxon>
        <taxon>Pseudomonadota</taxon>
        <taxon>Alphaproteobacteria</taxon>
        <taxon>Hyphomicrobiales</taxon>
        <taxon>Nitrobacteraceae</taxon>
        <taxon>Afipia</taxon>
    </lineage>
</organism>
<evidence type="ECO:0000259" key="5">
    <source>
        <dbReference type="PROSITE" id="PS50850"/>
    </source>
</evidence>
<gene>
    <name evidence="6" type="primary">ynfM_1</name>
    <name evidence="6" type="ORF">BN961_01731</name>
</gene>
<feature type="transmembrane region" description="Helical" evidence="4">
    <location>
        <begin position="28"/>
        <end position="51"/>
    </location>
</feature>
<dbReference type="PANTHER" id="PTHR42910:SF1">
    <property type="entry name" value="MAJOR FACILITATOR SUPERFAMILY (MFS) PROFILE DOMAIN-CONTAINING PROTEIN"/>
    <property type="match status" value="1"/>
</dbReference>
<feature type="transmembrane region" description="Helical" evidence="4">
    <location>
        <begin position="178"/>
        <end position="196"/>
    </location>
</feature>
<dbReference type="InterPro" id="IPR020846">
    <property type="entry name" value="MFS_dom"/>
</dbReference>
<dbReference type="PROSITE" id="PS50850">
    <property type="entry name" value="MFS"/>
    <property type="match status" value="1"/>
</dbReference>
<feature type="transmembrane region" description="Helical" evidence="4">
    <location>
        <begin position="94"/>
        <end position="113"/>
    </location>
</feature>
<feature type="transmembrane region" description="Helical" evidence="4">
    <location>
        <begin position="63"/>
        <end position="82"/>
    </location>
</feature>
<evidence type="ECO:0000313" key="6">
    <source>
        <dbReference type="EMBL" id="CEG08317.1"/>
    </source>
</evidence>
<feature type="transmembrane region" description="Helical" evidence="4">
    <location>
        <begin position="272"/>
        <end position="293"/>
    </location>
</feature>
<evidence type="ECO:0000256" key="1">
    <source>
        <dbReference type="ARBA" id="ARBA00022692"/>
    </source>
</evidence>
<dbReference type="CDD" id="cd17324">
    <property type="entry name" value="MFS_NepI_like"/>
    <property type="match status" value="1"/>
</dbReference>
<comment type="caution">
    <text evidence="6">The sequence shown here is derived from an EMBL/GenBank/DDBJ whole genome shotgun (WGS) entry which is preliminary data.</text>
</comment>
<feature type="transmembrane region" description="Helical" evidence="4">
    <location>
        <begin position="146"/>
        <end position="166"/>
    </location>
</feature>
<feature type="transmembrane region" description="Helical" evidence="4">
    <location>
        <begin position="233"/>
        <end position="251"/>
    </location>
</feature>
<keyword evidence="1 4" id="KW-0812">Transmembrane</keyword>
<evidence type="ECO:0000256" key="4">
    <source>
        <dbReference type="SAM" id="Phobius"/>
    </source>
</evidence>
<reference evidence="6 7" key="1">
    <citation type="journal article" date="2014" name="Genome Announc.">
        <title>Genome Sequence of Afipia felis Strain 76713, Isolated in Hospital Water Using an Amoeba Co-Culture Procedure.</title>
        <authorList>
            <person name="Benamar S."/>
            <person name="La Scola B."/>
            <person name="Croce O."/>
        </authorList>
    </citation>
    <scope>NUCLEOTIDE SEQUENCE [LARGE SCALE GENOMIC DNA]</scope>
    <source>
        <strain evidence="6 7">76713</strain>
    </source>
</reference>
<sequence length="325" mass="33934">MKNRNLIGFTLACTVTAAICTALAPTPSLLLLCVFVLGVFCSAIQMLVPLIAAMAHPSERGRVIGDVMGGLMIGIMLSRPLASLIADAWDWRGFYAASAAAIAVLAIALMRRLPSLQPAARISYAGLLGSFWTLWRDEPVLRVRSWTASLAMASFSAYWTAIALRLSASPFNLTARGIAIFALVGAAGAIATPLAGRMGDRGWTRRGLCASHLLIIVAPVLCALAEFVSSRTLALTVEGLGAILLDIGFTCDQILGRRAINLLQPEARGRINGLYVGLFFIGGGIGAAAASLAWSYGGWSAVCLAAGSFGFIALITDAVTSTGTS</sequence>
<keyword evidence="7" id="KW-1185">Reference proteome</keyword>
<accession>A0A090MPY9</accession>
<dbReference type="Gene3D" id="1.20.1250.20">
    <property type="entry name" value="MFS general substrate transporter like domains"/>
    <property type="match status" value="1"/>
</dbReference>
<protein>
    <submittedName>
        <fullName evidence="6">Inner membrane transport protein YnfM</fullName>
    </submittedName>
</protein>
<evidence type="ECO:0000256" key="3">
    <source>
        <dbReference type="ARBA" id="ARBA00023136"/>
    </source>
</evidence>
<dbReference type="InterPro" id="IPR011701">
    <property type="entry name" value="MFS"/>
</dbReference>